<comment type="caution">
    <text evidence="1">The sequence shown here is derived from an EMBL/GenBank/DDBJ whole genome shotgun (WGS) entry which is preliminary data.</text>
</comment>
<proteinExistence type="predicted"/>
<accession>A0A4R3NQL4</accession>
<sequence length="352" mass="39622">MIENEAVREGFERQARACSELGSPFTARLCRIAIEKLDPSSSIGALINSWSEERVVADALALRFCGALHALKRQGFAPLVEVYPPQQPSDHILWDAVLRAIDEKADFIAERMRFAPQTNEVRRSAALFPAFSEIAARFPGKPLVLSEIGASAGLNLLWDRFSYKLSEKRFKPNGEVRFEIVPEWKGPLPPDHPVDVAERAGCDLNPLDASNEDHCERLMSYIWADQTDRLQRTEKALALARDAKLSVDREDALVWLQQRLLKPRPGMVHVIYHTIAWQYLPDEARREGDRLIDEAGQKAGTDAPICRLAMEADEQTPGAGLTLTIWPAGETRHVGRADFHGRWIAWQGWNNT</sequence>
<dbReference type="RefSeq" id="WP_165972812.1">
    <property type="nucleotide sequence ID" value="NZ_SMAR01000016.1"/>
</dbReference>
<dbReference type="AlphaFoldDB" id="A0A4R3NQL4"/>
<organism evidence="1 2">
    <name type="scientific">Martelella mediterranea</name>
    <dbReference type="NCBI Taxonomy" id="293089"/>
    <lineage>
        <taxon>Bacteria</taxon>
        <taxon>Pseudomonadati</taxon>
        <taxon>Pseudomonadota</taxon>
        <taxon>Alphaproteobacteria</taxon>
        <taxon>Hyphomicrobiales</taxon>
        <taxon>Aurantimonadaceae</taxon>
        <taxon>Martelella</taxon>
    </lineage>
</organism>
<protein>
    <recommendedName>
        <fullName evidence="3">DUF2332 domain-containing protein</fullName>
    </recommendedName>
</protein>
<dbReference type="Pfam" id="PF10094">
    <property type="entry name" value="DUF2332"/>
    <property type="match status" value="1"/>
</dbReference>
<evidence type="ECO:0000313" key="2">
    <source>
        <dbReference type="Proteomes" id="UP000295097"/>
    </source>
</evidence>
<keyword evidence="2" id="KW-1185">Reference proteome</keyword>
<reference evidence="1 2" key="1">
    <citation type="submission" date="2019-03" db="EMBL/GenBank/DDBJ databases">
        <title>Freshwater and sediment microbial communities from various areas in North America, analyzing microbe dynamics in response to fracking.</title>
        <authorList>
            <person name="Lamendella R."/>
        </authorList>
    </citation>
    <scope>NUCLEOTIDE SEQUENCE [LARGE SCALE GENOMIC DNA]</scope>
    <source>
        <strain evidence="1 2">175.2</strain>
    </source>
</reference>
<dbReference type="InterPro" id="IPR011200">
    <property type="entry name" value="UCP012608"/>
</dbReference>
<gene>
    <name evidence="1" type="ORF">EDC90_101651</name>
</gene>
<dbReference type="Proteomes" id="UP000295097">
    <property type="component" value="Unassembled WGS sequence"/>
</dbReference>
<evidence type="ECO:0000313" key="1">
    <source>
        <dbReference type="EMBL" id="TCT37865.1"/>
    </source>
</evidence>
<name>A0A4R3NQL4_9HYPH</name>
<dbReference type="PIRSF" id="PIRSF012608">
    <property type="entry name" value="UCP012608"/>
    <property type="match status" value="1"/>
</dbReference>
<dbReference type="EMBL" id="SMAR01000016">
    <property type="protein sequence ID" value="TCT37865.1"/>
    <property type="molecule type" value="Genomic_DNA"/>
</dbReference>
<evidence type="ECO:0008006" key="3">
    <source>
        <dbReference type="Google" id="ProtNLM"/>
    </source>
</evidence>